<dbReference type="Proteomes" id="UP000182932">
    <property type="component" value="Unassembled WGS sequence"/>
</dbReference>
<name>A0A975W9C5_9RHOB</name>
<gene>
    <name evidence="2" type="ORF">SAMN04487940_10542</name>
</gene>
<dbReference type="EMBL" id="FNYY01000005">
    <property type="protein sequence ID" value="SEJ34013.1"/>
    <property type="molecule type" value="Genomic_DNA"/>
</dbReference>
<dbReference type="GeneID" id="80818010"/>
<dbReference type="Pfam" id="PF20078">
    <property type="entry name" value="DUF6473"/>
    <property type="match status" value="1"/>
</dbReference>
<keyword evidence="3" id="KW-1185">Reference proteome</keyword>
<proteinExistence type="predicted"/>
<feature type="domain" description="DUF6473" evidence="1">
    <location>
        <begin position="1"/>
        <end position="270"/>
    </location>
</feature>
<evidence type="ECO:0000259" key="1">
    <source>
        <dbReference type="Pfam" id="PF20078"/>
    </source>
</evidence>
<dbReference type="InterPro" id="IPR045524">
    <property type="entry name" value="DUF6473"/>
</dbReference>
<organism evidence="2 3">
    <name type="scientific">Marinovum algicola</name>
    <dbReference type="NCBI Taxonomy" id="42444"/>
    <lineage>
        <taxon>Bacteria</taxon>
        <taxon>Pseudomonadati</taxon>
        <taxon>Pseudomonadota</taxon>
        <taxon>Alphaproteobacteria</taxon>
        <taxon>Rhodobacterales</taxon>
        <taxon>Roseobacteraceae</taxon>
        <taxon>Marinovum</taxon>
    </lineage>
</organism>
<protein>
    <recommendedName>
        <fullName evidence="1">DUF6473 domain-containing protein</fullName>
    </recommendedName>
</protein>
<reference evidence="2 3" key="1">
    <citation type="submission" date="2016-10" db="EMBL/GenBank/DDBJ databases">
        <authorList>
            <person name="Varghese N."/>
            <person name="Submissions S."/>
        </authorList>
    </citation>
    <scope>NUCLEOTIDE SEQUENCE [LARGE SCALE GENOMIC DNA]</scope>
    <source>
        <strain evidence="2 3">FF3</strain>
    </source>
</reference>
<sequence>MTYDMTGGAAPDYLPCRYGASRLVFRGPRRRLEGEYVAFFGGTETFGKFIETPFPALTEEALGLACVNFGCVNAGVDAFVNDSALLEAAGRARATVVQIMGAQNMSNRLYSVHPRRNDRFINASAMLKAVFREVDFTEFHFTRHLLGELAAISPDRFRMVREELQAAWLARMTLLISRIKGPVVLLWLADRAPSNEPDAEADPLFVTADMLEALRPKVAAIVELRASAAARTQGTAGMRFDPMEEAAARELPGPAVHDEAALAIACELSGLLNRRH</sequence>
<dbReference type="AlphaFoldDB" id="A0A975W9C5"/>
<evidence type="ECO:0000313" key="2">
    <source>
        <dbReference type="EMBL" id="SEJ34013.1"/>
    </source>
</evidence>
<evidence type="ECO:0000313" key="3">
    <source>
        <dbReference type="Proteomes" id="UP000182932"/>
    </source>
</evidence>
<comment type="caution">
    <text evidence="2">The sequence shown here is derived from an EMBL/GenBank/DDBJ whole genome shotgun (WGS) entry which is preliminary data.</text>
</comment>
<dbReference type="RefSeq" id="WP_074836148.1">
    <property type="nucleotide sequence ID" value="NZ_CATLUV010000048.1"/>
</dbReference>
<accession>A0A975W9C5</accession>